<reference evidence="1" key="1">
    <citation type="journal article" date="2025" name="Int. J. Syst. Evol. Microbiol.">
        <title>Inconstantimicrobium mannanitabidum sp. nov., a novel member of the family Clostridiaceae isolated from anoxic soil under the treatment of reductive soil disinfestation.</title>
        <authorList>
            <person name="Ueki A."/>
            <person name="Tonouchi A."/>
            <person name="Honma S."/>
            <person name="Kaku N."/>
            <person name="Ueki K."/>
        </authorList>
    </citation>
    <scope>NUCLEOTIDE SEQUENCE</scope>
    <source>
        <strain evidence="1">TW13</strain>
    </source>
</reference>
<evidence type="ECO:0000313" key="2">
    <source>
        <dbReference type="Proteomes" id="UP001058074"/>
    </source>
</evidence>
<comment type="caution">
    <text evidence="1">The sequence shown here is derived from an EMBL/GenBank/DDBJ whole genome shotgun (WGS) entry which is preliminary data.</text>
</comment>
<proteinExistence type="predicted"/>
<dbReference type="EMBL" id="BROD01000001">
    <property type="protein sequence ID" value="GKX67309.1"/>
    <property type="molecule type" value="Genomic_DNA"/>
</dbReference>
<gene>
    <name evidence="1" type="primary">pip_2</name>
    <name evidence="1" type="ORF">rsdtw13_25670</name>
</gene>
<protein>
    <submittedName>
        <fullName evidence="1">Proline iminopeptidase</fullName>
    </submittedName>
</protein>
<organism evidence="1 2">
    <name type="scientific">Inconstantimicrobium mannanitabidum</name>
    <dbReference type="NCBI Taxonomy" id="1604901"/>
    <lineage>
        <taxon>Bacteria</taxon>
        <taxon>Bacillati</taxon>
        <taxon>Bacillota</taxon>
        <taxon>Clostridia</taxon>
        <taxon>Eubacteriales</taxon>
        <taxon>Clostridiaceae</taxon>
        <taxon>Inconstantimicrobium</taxon>
    </lineage>
</organism>
<name>A0ACB5REV1_9CLOT</name>
<evidence type="ECO:0000313" key="1">
    <source>
        <dbReference type="EMBL" id="GKX67309.1"/>
    </source>
</evidence>
<keyword evidence="2" id="KW-1185">Reference proteome</keyword>
<sequence>MEKRYITLRDGKRIYAEIYRGGHQLNLLMLHGGPGEGCGDFRYQAIKLSEHFNVFIFDQRGVLRSDKIGEDESFGLEFLVDDCENLKQILGVSSWSILGHSFGGEIALLYSLKYPSSVDKVIFECPTFYYPMSIRSIYIKCINIAQQAGMIQFAKEIKEFIDNTTDIEVLTEHMREVVIATMKFDRKIEVLQEIEETNSIIDATYDQWQNGKIHFDRLQKEGKINENMIPLIEKIECPSLLILGKYDSVCFDEQREFYLKNSINGNIVMFDNSDHRPHNEEPTKFTEIVVDFVNN</sequence>
<accession>A0ACB5REV1</accession>
<dbReference type="Proteomes" id="UP001058074">
    <property type="component" value="Unassembled WGS sequence"/>
</dbReference>